<keyword evidence="2" id="KW-1185">Reference proteome</keyword>
<evidence type="ECO:0000313" key="1">
    <source>
        <dbReference type="EMBL" id="TCL52852.1"/>
    </source>
</evidence>
<proteinExistence type="predicted"/>
<dbReference type="RefSeq" id="WP_132947440.1">
    <property type="nucleotide sequence ID" value="NZ_SLUL01000002.1"/>
</dbReference>
<protein>
    <submittedName>
        <fullName evidence="1">Uncharacterized protein</fullName>
    </submittedName>
</protein>
<comment type="caution">
    <text evidence="1">The sequence shown here is derived from an EMBL/GenBank/DDBJ whole genome shotgun (WGS) entry which is preliminary data.</text>
</comment>
<sequence length="214" mass="24761">MFGINKKNVFDFVEDTITINKDNPLKEGVDFEIVSIDVITDDLDVYTAGDYFNVDLNQLVRNHSKKELLSILENLKPNNTIDIASSLFCYGEGELVIMYKMIDDVDIELAQKIGLGVARMLKGKHKGELFIFNPSRISDDEEENTYCGLLMVKIYVQLKYKDEYDDPRLERFIENNPDFLHILSPTYAEEIKKQLEEVFMSKKGSNNVVPFKRR</sequence>
<dbReference type="EMBL" id="SLUL01000002">
    <property type="protein sequence ID" value="TCL52852.1"/>
    <property type="molecule type" value="Genomic_DNA"/>
</dbReference>
<gene>
    <name evidence="1" type="ORF">EDD69_102259</name>
</gene>
<dbReference type="OrthoDB" id="2720921at2"/>
<dbReference type="AlphaFoldDB" id="A0A4V6NGI2"/>
<name>A0A4V6NGI2_9BACL</name>
<dbReference type="Proteomes" id="UP000295658">
    <property type="component" value="Unassembled WGS sequence"/>
</dbReference>
<organism evidence="1 2">
    <name type="scientific">Thermolongibacillus altinsuensis</name>
    <dbReference type="NCBI Taxonomy" id="575256"/>
    <lineage>
        <taxon>Bacteria</taxon>
        <taxon>Bacillati</taxon>
        <taxon>Bacillota</taxon>
        <taxon>Bacilli</taxon>
        <taxon>Bacillales</taxon>
        <taxon>Anoxybacillaceae</taxon>
        <taxon>Thermolongibacillus</taxon>
    </lineage>
</organism>
<accession>A0A4V6NGI2</accession>
<reference evidence="1 2" key="1">
    <citation type="submission" date="2019-03" db="EMBL/GenBank/DDBJ databases">
        <title>Genomic Encyclopedia of Type Strains, Phase IV (KMG-IV): sequencing the most valuable type-strain genomes for metagenomic binning, comparative biology and taxonomic classification.</title>
        <authorList>
            <person name="Goeker M."/>
        </authorList>
    </citation>
    <scope>NUCLEOTIDE SEQUENCE [LARGE SCALE GENOMIC DNA]</scope>
    <source>
        <strain evidence="1 2">DSM 24979</strain>
    </source>
</reference>
<evidence type="ECO:0000313" key="2">
    <source>
        <dbReference type="Proteomes" id="UP000295658"/>
    </source>
</evidence>